<dbReference type="EMBL" id="RZYA01000007">
    <property type="protein sequence ID" value="RVU23709.1"/>
    <property type="molecule type" value="Genomic_DNA"/>
</dbReference>
<dbReference type="InterPro" id="IPR036188">
    <property type="entry name" value="FAD/NAD-bd_sf"/>
</dbReference>
<dbReference type="Proteomes" id="UP000283128">
    <property type="component" value="Unassembled WGS sequence"/>
</dbReference>
<dbReference type="RefSeq" id="WP_127829005.1">
    <property type="nucleotide sequence ID" value="NZ_RZYA01000007.1"/>
</dbReference>
<dbReference type="GO" id="GO:0016491">
    <property type="term" value="F:oxidoreductase activity"/>
    <property type="evidence" value="ECO:0007669"/>
    <property type="project" value="UniProtKB-KW"/>
</dbReference>
<evidence type="ECO:0000256" key="1">
    <source>
        <dbReference type="ARBA" id="ARBA00023002"/>
    </source>
</evidence>
<keyword evidence="4" id="KW-1185">Reference proteome</keyword>
<evidence type="ECO:0000259" key="2">
    <source>
        <dbReference type="Pfam" id="PF01266"/>
    </source>
</evidence>
<dbReference type="InterPro" id="IPR006076">
    <property type="entry name" value="FAD-dep_OxRdtase"/>
</dbReference>
<gene>
    <name evidence="3" type="ORF">EOT10_16650</name>
</gene>
<sequence>MKTAVIGLGVLGAATARSLARAGAEVTVYERDHALAGTSATSFAWTNSHNKNPRSYHELNVGGMAEHEALAEQPGTAPAWYVRNGNLEWAGDSAGSERLAASVGELLDREYPVRWITPREARRLVPDLRLAPDAGHIAYYPEEGHVFPALLVSRLWGEARDLGARLRRPAEVTGLRETADGVRVELSDGTADEADAVVIAAGRWTEHLTATAGHRVPMADPDAAGTATVGLLGYTNPLPTRLDRVLTTPRINVRPDGAGRLIVQGLDLDAHADPADPPAADGPHAAELCRRLGELLSGTEGARLESLRVGQRALPADGLTVAGFLGDCTRVYTLATHSGITLGPLLGRLAAQELITGEPDDLLTDFRPGRLVGRTRLPALQPARFAGQQ</sequence>
<dbReference type="PANTHER" id="PTHR13847">
    <property type="entry name" value="SARCOSINE DEHYDROGENASE-RELATED"/>
    <property type="match status" value="1"/>
</dbReference>
<feature type="domain" description="FAD dependent oxidoreductase" evidence="2">
    <location>
        <begin position="3"/>
        <end position="352"/>
    </location>
</feature>
<keyword evidence="1" id="KW-0560">Oxidoreductase</keyword>
<proteinExistence type="predicted"/>
<comment type="caution">
    <text evidence="3">The sequence shown here is derived from an EMBL/GenBank/DDBJ whole genome shotgun (WGS) entry which is preliminary data.</text>
</comment>
<reference evidence="3 4" key="1">
    <citation type="submission" date="2019-01" db="EMBL/GenBank/DDBJ databases">
        <title>Genome sequences of Streptomyces and Rhizobium isolates collected from root and soil.</title>
        <authorList>
            <person name="Chhettri S."/>
            <person name="Sevigny J.L."/>
            <person name="Sen A."/>
            <person name="Ennis N."/>
            <person name="Tisa L."/>
        </authorList>
    </citation>
    <scope>NUCLEOTIDE SEQUENCE [LARGE SCALE GENOMIC DNA]</scope>
    <source>
        <strain evidence="3 4">San01</strain>
    </source>
</reference>
<evidence type="ECO:0000313" key="4">
    <source>
        <dbReference type="Proteomes" id="UP000283128"/>
    </source>
</evidence>
<dbReference type="Gene3D" id="3.50.50.60">
    <property type="entry name" value="FAD/NAD(P)-binding domain"/>
    <property type="match status" value="1"/>
</dbReference>
<dbReference type="PANTHER" id="PTHR13847:SF289">
    <property type="entry name" value="GLYCINE OXIDASE"/>
    <property type="match status" value="1"/>
</dbReference>
<name>A0A437PNI7_9ACTN</name>
<evidence type="ECO:0000313" key="3">
    <source>
        <dbReference type="EMBL" id="RVU23709.1"/>
    </source>
</evidence>
<protein>
    <submittedName>
        <fullName evidence="3">FAD-binding oxidoreductase</fullName>
    </submittedName>
</protein>
<dbReference type="Pfam" id="PF01266">
    <property type="entry name" value="DAO"/>
    <property type="match status" value="1"/>
</dbReference>
<dbReference type="AlphaFoldDB" id="A0A437PNI7"/>
<dbReference type="OrthoDB" id="4775411at2"/>
<organism evidence="3 4">
    <name type="scientific">Streptomyces antnestii</name>
    <dbReference type="NCBI Taxonomy" id="2494256"/>
    <lineage>
        <taxon>Bacteria</taxon>
        <taxon>Bacillati</taxon>
        <taxon>Actinomycetota</taxon>
        <taxon>Actinomycetes</taxon>
        <taxon>Kitasatosporales</taxon>
        <taxon>Streptomycetaceae</taxon>
        <taxon>Streptomyces</taxon>
    </lineage>
</organism>
<dbReference type="Gene3D" id="3.30.9.10">
    <property type="entry name" value="D-Amino Acid Oxidase, subunit A, domain 2"/>
    <property type="match status" value="1"/>
</dbReference>
<dbReference type="SUPFAM" id="SSF51905">
    <property type="entry name" value="FAD/NAD(P)-binding domain"/>
    <property type="match status" value="1"/>
</dbReference>
<accession>A0A437PNI7</accession>
<dbReference type="GO" id="GO:0005737">
    <property type="term" value="C:cytoplasm"/>
    <property type="evidence" value="ECO:0007669"/>
    <property type="project" value="TreeGrafter"/>
</dbReference>